<dbReference type="STRING" id="380248.SAMN05216251_11832"/>
<name>A0A1I2JLQ9_9ACTN</name>
<organism evidence="2 3">
    <name type="scientific">Actinacidiphila alni</name>
    <dbReference type="NCBI Taxonomy" id="380248"/>
    <lineage>
        <taxon>Bacteria</taxon>
        <taxon>Bacillati</taxon>
        <taxon>Actinomycetota</taxon>
        <taxon>Actinomycetes</taxon>
        <taxon>Kitasatosporales</taxon>
        <taxon>Streptomycetaceae</taxon>
        <taxon>Actinacidiphila</taxon>
    </lineage>
</organism>
<evidence type="ECO:0000256" key="1">
    <source>
        <dbReference type="SAM" id="MobiDB-lite"/>
    </source>
</evidence>
<dbReference type="EMBL" id="FONG01000018">
    <property type="protein sequence ID" value="SFF54087.1"/>
    <property type="molecule type" value="Genomic_DNA"/>
</dbReference>
<gene>
    <name evidence="2" type="ORF">SAMN05216251_11832</name>
</gene>
<protein>
    <submittedName>
        <fullName evidence="2">Uncharacterized protein</fullName>
    </submittedName>
</protein>
<feature type="region of interest" description="Disordered" evidence="1">
    <location>
        <begin position="101"/>
        <end position="125"/>
    </location>
</feature>
<sequence>MQSIPVDTARLGAILCVVPPEPRVNPETGQIRVDRDGNTIYVVGCVVRQVEGRRSDVIEVAVPGEPRGLDAGMRVEIAELTAIQWQMGDRSGTSWRATAITPAAGQPTPAAPAPGKPKGGPGGVG</sequence>
<evidence type="ECO:0000313" key="3">
    <source>
        <dbReference type="Proteomes" id="UP000199323"/>
    </source>
</evidence>
<accession>A0A1I2JLQ9</accession>
<keyword evidence="3" id="KW-1185">Reference proteome</keyword>
<dbReference type="AlphaFoldDB" id="A0A1I2JLQ9"/>
<proteinExistence type="predicted"/>
<reference evidence="2 3" key="1">
    <citation type="submission" date="2016-10" db="EMBL/GenBank/DDBJ databases">
        <authorList>
            <person name="de Groot N.N."/>
        </authorList>
    </citation>
    <scope>NUCLEOTIDE SEQUENCE [LARGE SCALE GENOMIC DNA]</scope>
    <source>
        <strain evidence="2 3">CGMCC 4.3510</strain>
    </source>
</reference>
<evidence type="ECO:0000313" key="2">
    <source>
        <dbReference type="EMBL" id="SFF54087.1"/>
    </source>
</evidence>
<dbReference type="Proteomes" id="UP000199323">
    <property type="component" value="Unassembled WGS sequence"/>
</dbReference>